<dbReference type="KEGG" id="cphy:B5808_12840"/>
<evidence type="ECO:0000256" key="3">
    <source>
        <dbReference type="ARBA" id="ARBA00022989"/>
    </source>
</evidence>
<keyword evidence="2" id="KW-0812">Transmembrane</keyword>
<dbReference type="GO" id="GO:0016020">
    <property type="term" value="C:membrane"/>
    <property type="evidence" value="ECO:0007669"/>
    <property type="project" value="UniProtKB-SubCell"/>
</dbReference>
<evidence type="ECO:0000256" key="2">
    <source>
        <dbReference type="ARBA" id="ARBA00022692"/>
    </source>
</evidence>
<keyword evidence="6" id="KW-1185">Reference proteome</keyword>
<evidence type="ECO:0000256" key="4">
    <source>
        <dbReference type="ARBA" id="ARBA00023136"/>
    </source>
</evidence>
<dbReference type="Proteomes" id="UP000192775">
    <property type="component" value="Chromosome"/>
</dbReference>
<keyword evidence="3" id="KW-1133">Transmembrane helix</keyword>
<dbReference type="GO" id="GO:0000271">
    <property type="term" value="P:polysaccharide biosynthetic process"/>
    <property type="evidence" value="ECO:0007669"/>
    <property type="project" value="InterPro"/>
</dbReference>
<dbReference type="STRING" id="1619308.B5808_12840"/>
<organism evidence="5 6">
    <name type="scientific">Cnuibacter physcomitrellae</name>
    <dbReference type="NCBI Taxonomy" id="1619308"/>
    <lineage>
        <taxon>Bacteria</taxon>
        <taxon>Bacillati</taxon>
        <taxon>Actinomycetota</taxon>
        <taxon>Actinomycetes</taxon>
        <taxon>Micrococcales</taxon>
        <taxon>Microbacteriaceae</taxon>
        <taxon>Cnuibacter</taxon>
    </lineage>
</organism>
<proteinExistence type="predicted"/>
<protein>
    <submittedName>
        <fullName evidence="5">Polysaccharide biosynthesis protein GtrA</fullName>
    </submittedName>
</protein>
<evidence type="ECO:0000256" key="1">
    <source>
        <dbReference type="ARBA" id="ARBA00004141"/>
    </source>
</evidence>
<accession>A0A1X9LTT1</accession>
<sequence length="164" mass="18195">MRPDETPAERPGLLLRLVRDQRIAFLLVGATNTGFGFLVFIAFDLTLGVWVDAAAGETIGSLAVLLAAHVISVLFAFVMYRTFVFRVRGHVLRDLARFESVYLVAIGINAVILPILVNLGWNRIVAQLAILVVTTLISWFGHRGFSFRRQGEVATETEPERGRT</sequence>
<evidence type="ECO:0000313" key="5">
    <source>
        <dbReference type="EMBL" id="ARJ07371.1"/>
    </source>
</evidence>
<comment type="subcellular location">
    <subcellularLocation>
        <location evidence="1">Membrane</location>
        <topology evidence="1">Multi-pass membrane protein</topology>
    </subcellularLocation>
</comment>
<dbReference type="EMBL" id="CP020715">
    <property type="protein sequence ID" value="ARJ07371.1"/>
    <property type="molecule type" value="Genomic_DNA"/>
</dbReference>
<dbReference type="Pfam" id="PF04138">
    <property type="entry name" value="GtrA_DPMS_TM"/>
    <property type="match status" value="1"/>
</dbReference>
<dbReference type="AlphaFoldDB" id="A0A1X9LTT1"/>
<name>A0A1X9LTT1_9MICO</name>
<evidence type="ECO:0000313" key="6">
    <source>
        <dbReference type="Proteomes" id="UP000192775"/>
    </source>
</evidence>
<gene>
    <name evidence="5" type="ORF">B5808_12840</name>
</gene>
<dbReference type="RefSeq" id="WP_085021508.1">
    <property type="nucleotide sequence ID" value="NZ_BMHD01000001.1"/>
</dbReference>
<reference evidence="5 6" key="1">
    <citation type="submission" date="2017-04" db="EMBL/GenBank/DDBJ databases">
        <authorList>
            <person name="Afonso C.L."/>
            <person name="Miller P.J."/>
            <person name="Scott M.A."/>
            <person name="Spackman E."/>
            <person name="Goraichik I."/>
            <person name="Dimitrov K.M."/>
            <person name="Suarez D.L."/>
            <person name="Swayne D.E."/>
        </authorList>
    </citation>
    <scope>NUCLEOTIDE SEQUENCE [LARGE SCALE GENOMIC DNA]</scope>
    <source>
        <strain evidence="6">XA(T)</strain>
    </source>
</reference>
<dbReference type="InterPro" id="IPR007267">
    <property type="entry name" value="GtrA_DPMS_TM"/>
</dbReference>
<keyword evidence="4" id="KW-0472">Membrane</keyword>